<organism evidence="2 3">
    <name type="scientific">Oryza meyeriana var. granulata</name>
    <dbReference type="NCBI Taxonomy" id="110450"/>
    <lineage>
        <taxon>Eukaryota</taxon>
        <taxon>Viridiplantae</taxon>
        <taxon>Streptophyta</taxon>
        <taxon>Embryophyta</taxon>
        <taxon>Tracheophyta</taxon>
        <taxon>Spermatophyta</taxon>
        <taxon>Magnoliopsida</taxon>
        <taxon>Liliopsida</taxon>
        <taxon>Poales</taxon>
        <taxon>Poaceae</taxon>
        <taxon>BOP clade</taxon>
        <taxon>Oryzoideae</taxon>
        <taxon>Oryzeae</taxon>
        <taxon>Oryzinae</taxon>
        <taxon>Oryza</taxon>
        <taxon>Oryza meyeriana</taxon>
    </lineage>
</organism>
<protein>
    <submittedName>
        <fullName evidence="2">Uncharacterized protein</fullName>
    </submittedName>
</protein>
<feature type="region of interest" description="Disordered" evidence="1">
    <location>
        <begin position="1"/>
        <end position="54"/>
    </location>
</feature>
<comment type="caution">
    <text evidence="2">The sequence shown here is derived from an EMBL/GenBank/DDBJ whole genome shotgun (WGS) entry which is preliminary data.</text>
</comment>
<evidence type="ECO:0000256" key="1">
    <source>
        <dbReference type="SAM" id="MobiDB-lite"/>
    </source>
</evidence>
<evidence type="ECO:0000313" key="2">
    <source>
        <dbReference type="EMBL" id="KAF0899946.1"/>
    </source>
</evidence>
<accession>A0A6G1CIG9</accession>
<sequence>MHDGAGEEAWIPATENGGGEKGRGDIHGGRGPRKHHRSMRSGKHGGDGFHRSRGRWMGAAMTNGFGFISKPKRNI</sequence>
<dbReference type="Proteomes" id="UP000479710">
    <property type="component" value="Unassembled WGS sequence"/>
</dbReference>
<feature type="compositionally biased region" description="Basic residues" evidence="1">
    <location>
        <begin position="30"/>
        <end position="43"/>
    </location>
</feature>
<gene>
    <name evidence="2" type="ORF">E2562_025892</name>
</gene>
<feature type="compositionally biased region" description="Basic and acidic residues" evidence="1">
    <location>
        <begin position="18"/>
        <end position="28"/>
    </location>
</feature>
<dbReference type="EMBL" id="SPHZ02000009">
    <property type="protein sequence ID" value="KAF0899946.1"/>
    <property type="molecule type" value="Genomic_DNA"/>
</dbReference>
<reference evidence="2 3" key="1">
    <citation type="submission" date="2019-11" db="EMBL/GenBank/DDBJ databases">
        <title>Whole genome sequence of Oryza granulata.</title>
        <authorList>
            <person name="Li W."/>
        </authorList>
    </citation>
    <scope>NUCLEOTIDE SEQUENCE [LARGE SCALE GENOMIC DNA]</scope>
    <source>
        <strain evidence="3">cv. Menghai</strain>
        <tissue evidence="2">Leaf</tissue>
    </source>
</reference>
<keyword evidence="3" id="KW-1185">Reference proteome</keyword>
<evidence type="ECO:0000313" key="3">
    <source>
        <dbReference type="Proteomes" id="UP000479710"/>
    </source>
</evidence>
<dbReference type="AlphaFoldDB" id="A0A6G1CIG9"/>
<proteinExistence type="predicted"/>
<name>A0A6G1CIG9_9ORYZ</name>